<protein>
    <submittedName>
        <fullName evidence="1">Uncharacterized protein</fullName>
    </submittedName>
</protein>
<dbReference type="HOGENOM" id="CLU_3023062_0_0_5"/>
<name>A0A0E1X029_9HYPH</name>
<organism evidence="1">
    <name type="scientific">Brucella pinnipedialis M292/94/1</name>
    <dbReference type="NCBI Taxonomy" id="520462"/>
    <lineage>
        <taxon>Bacteria</taxon>
        <taxon>Pseudomonadati</taxon>
        <taxon>Pseudomonadota</taxon>
        <taxon>Alphaproteobacteria</taxon>
        <taxon>Hyphomicrobiales</taxon>
        <taxon>Brucellaceae</taxon>
        <taxon>Brucella/Ochrobactrum group</taxon>
        <taxon>Brucella</taxon>
    </lineage>
</organism>
<sequence length="55" mass="6267">MVRMSYLWRLVTQACCRLLAGAHKISSKASRVPQWCAGLVKMVVVHVPLFFSFSR</sequence>
<dbReference type="AlphaFoldDB" id="A0A0E1X029"/>
<dbReference type="Proteomes" id="UP000004659">
    <property type="component" value="Unassembled WGS sequence"/>
</dbReference>
<accession>A0A0E1X029</accession>
<evidence type="ECO:0000313" key="1">
    <source>
        <dbReference type="EMBL" id="EEZ30410.1"/>
    </source>
</evidence>
<gene>
    <name evidence="1" type="ORF">BALG_00529</name>
</gene>
<reference evidence="1" key="1">
    <citation type="submission" date="2009-01" db="EMBL/GenBank/DDBJ databases">
        <title>The Genome Sequence of Brucella pinnipedialis M292/94/1.</title>
        <authorList>
            <consortium name="The Broad Institute Genome Sequencing Platform"/>
            <person name="Ward D."/>
            <person name="Young S.K."/>
            <person name="Kodira C.D."/>
            <person name="Zeng Q."/>
            <person name="Koehrsen M."/>
            <person name="Alvarado L."/>
            <person name="Berlin A."/>
            <person name="Borenstein D."/>
            <person name="Chen Z."/>
            <person name="Engels R."/>
            <person name="Freedman E."/>
            <person name="Gellesch M."/>
            <person name="Goldberg J."/>
            <person name="Griggs A."/>
            <person name="Gujja S."/>
            <person name="Heiman D."/>
            <person name="Hepburn T."/>
            <person name="Howarth C."/>
            <person name="Jen D."/>
            <person name="Larson L."/>
            <person name="Lewis B."/>
            <person name="Mehta T."/>
            <person name="Park D."/>
            <person name="Pearson M."/>
            <person name="Roberts A."/>
            <person name="Saif S."/>
            <person name="Shea T."/>
            <person name="Shenoy N."/>
            <person name="Sisk P."/>
            <person name="Stolte C."/>
            <person name="Sykes S."/>
            <person name="Walk T."/>
            <person name="White J."/>
            <person name="Yandava C."/>
            <person name="Whatmore A.M."/>
            <person name="Perrett L.L."/>
            <person name="O'Callaghan D."/>
            <person name="Nusbaum C."/>
            <person name="Galagan J."/>
            <person name="Birren B."/>
        </authorList>
    </citation>
    <scope>NUCLEOTIDE SEQUENCE [LARGE SCALE GENOMIC DNA]</scope>
    <source>
        <strain evidence="1">M292/94/1</strain>
    </source>
</reference>
<proteinExistence type="predicted"/>
<dbReference type="EMBL" id="EQ999546">
    <property type="protein sequence ID" value="EEZ30410.1"/>
    <property type="molecule type" value="Genomic_DNA"/>
</dbReference>